<accession>A0AA97FAP8</accession>
<proteinExistence type="predicted"/>
<dbReference type="RefSeq" id="WP_317083884.1">
    <property type="nucleotide sequence ID" value="NZ_CP136594.1"/>
</dbReference>
<sequence length="128" mass="14057">MSNFGTTFKSWLSEQLSVPIPEDIEAFSINLYELGEPNAKFGVEIIGAGSFNASNEDWACDEVWQPETRGIEIPVGFSGSDWQTCLHRVKALLLDLIVSDEPLVAVIKGSRGLGLGFVDGDLEIIWQL</sequence>
<dbReference type="AlphaFoldDB" id="A0AA97FAP8"/>
<dbReference type="EMBL" id="CP136594">
    <property type="protein sequence ID" value="WOE76283.1"/>
    <property type="molecule type" value="Genomic_DNA"/>
</dbReference>
<name>A0AA97FAP8_9SPHN</name>
<dbReference type="Proteomes" id="UP001302429">
    <property type="component" value="Chromosome"/>
</dbReference>
<evidence type="ECO:0000313" key="2">
    <source>
        <dbReference type="Proteomes" id="UP001302429"/>
    </source>
</evidence>
<protein>
    <submittedName>
        <fullName evidence="1">Uncharacterized protein</fullName>
    </submittedName>
</protein>
<organism evidence="1 2">
    <name type="scientific">Alterisphingorhabdus coralli</name>
    <dbReference type="NCBI Taxonomy" id="3071408"/>
    <lineage>
        <taxon>Bacteria</taxon>
        <taxon>Pseudomonadati</taxon>
        <taxon>Pseudomonadota</taxon>
        <taxon>Alphaproteobacteria</taxon>
        <taxon>Sphingomonadales</taxon>
        <taxon>Sphingomonadaceae</taxon>
        <taxon>Alterisphingorhabdus (ex Yan et al. 2024)</taxon>
    </lineage>
</organism>
<gene>
    <name evidence="1" type="ORF">RB602_06095</name>
</gene>
<reference evidence="1 2" key="1">
    <citation type="submission" date="2023-10" db="EMBL/GenBank/DDBJ databases">
        <title>Complete genome sequence of a Sphingomonadaceae bacterium.</title>
        <authorList>
            <person name="Yan C."/>
        </authorList>
    </citation>
    <scope>NUCLEOTIDE SEQUENCE [LARGE SCALE GENOMIC DNA]</scope>
    <source>
        <strain evidence="1 2">SCSIO 66989</strain>
    </source>
</reference>
<keyword evidence="2" id="KW-1185">Reference proteome</keyword>
<evidence type="ECO:0000313" key="1">
    <source>
        <dbReference type="EMBL" id="WOE76283.1"/>
    </source>
</evidence>
<dbReference type="KEGG" id="acoa:RB602_06095"/>